<feature type="transmembrane region" description="Helical" evidence="1">
    <location>
        <begin position="130"/>
        <end position="149"/>
    </location>
</feature>
<protein>
    <recommendedName>
        <fullName evidence="4">HdeD family acid-resistance protein</fullName>
    </recommendedName>
</protein>
<organism evidence="2 3">
    <name type="scientific">Ornithobacterium rhinotracheale (strain ATCC 51463 / DSM 15997 / CCUG 23171 / CIP 104009 / LMG 9086)</name>
    <dbReference type="NCBI Taxonomy" id="867902"/>
    <lineage>
        <taxon>Bacteria</taxon>
        <taxon>Pseudomonadati</taxon>
        <taxon>Bacteroidota</taxon>
        <taxon>Flavobacteriia</taxon>
        <taxon>Flavobacteriales</taxon>
        <taxon>Weeksellaceae</taxon>
        <taxon>Ornithobacterium</taxon>
    </lineage>
</organism>
<keyword evidence="3" id="KW-1185">Reference proteome</keyword>
<keyword evidence="1" id="KW-0812">Transmembrane</keyword>
<reference evidence="2 3" key="1">
    <citation type="submission" date="2012-06" db="EMBL/GenBank/DDBJ databases">
        <title>The complete genome of Ornithobacterium rhinotracheale DSM 15997.</title>
        <authorList>
            <consortium name="US DOE Joint Genome Institute (JGI-PGF)"/>
            <person name="Lucas S."/>
            <person name="Copeland A."/>
            <person name="Lapidus A."/>
            <person name="Goodwin L."/>
            <person name="Pitluck S."/>
            <person name="Peters L."/>
            <person name="Mikhailova N."/>
            <person name="Teshima H."/>
            <person name="Kyrpides N."/>
            <person name="Mavromatis K."/>
            <person name="Pagani I."/>
            <person name="Ivanova N."/>
            <person name="Ovchinnikova G."/>
            <person name="Zeytun A."/>
            <person name="Detter J.C."/>
            <person name="Han C."/>
            <person name="Land M."/>
            <person name="Hauser L."/>
            <person name="Markowitz V."/>
            <person name="Cheng J.-F."/>
            <person name="Hugenholtz P."/>
            <person name="Woyke T."/>
            <person name="Wu D."/>
            <person name="Lang E."/>
            <person name="Kopitz M."/>
            <person name="Brambilla E."/>
            <person name="Klenk H.-P."/>
            <person name="Eisen J.A."/>
        </authorList>
    </citation>
    <scope>NUCLEOTIDE SEQUENCE [LARGE SCALE GENOMIC DNA]</scope>
    <source>
        <strain evidence="3">ATCC 51463 / DSM 15997 / CCUG 23171 / LMG 9086</strain>
    </source>
</reference>
<name>I3ZZG1_ORNRL</name>
<dbReference type="HOGENOM" id="CLU_091585_5_0_10"/>
<proteinExistence type="predicted"/>
<keyword evidence="1" id="KW-0472">Membrane</keyword>
<feature type="transmembrane region" description="Helical" evidence="1">
    <location>
        <begin position="15"/>
        <end position="34"/>
    </location>
</feature>
<gene>
    <name evidence="2" type="ordered locus">Ornrh_0900</name>
</gene>
<dbReference type="Pfam" id="PF03729">
    <property type="entry name" value="DUF308"/>
    <property type="match status" value="2"/>
</dbReference>
<dbReference type="KEGG" id="orh:Ornrh_0900"/>
<dbReference type="InterPro" id="IPR005325">
    <property type="entry name" value="DUF308_memb"/>
</dbReference>
<dbReference type="GeneID" id="71569189"/>
<feature type="transmembrane region" description="Helical" evidence="1">
    <location>
        <begin position="155"/>
        <end position="178"/>
    </location>
</feature>
<dbReference type="Proteomes" id="UP000006051">
    <property type="component" value="Chromosome"/>
</dbReference>
<dbReference type="PATRIC" id="fig|867902.3.peg.882"/>
<dbReference type="PANTHER" id="PTHR34989:SF1">
    <property type="entry name" value="PROTEIN HDED"/>
    <property type="match status" value="1"/>
</dbReference>
<dbReference type="AlphaFoldDB" id="I3ZZG1"/>
<evidence type="ECO:0000313" key="2">
    <source>
        <dbReference type="EMBL" id="AFL97095.1"/>
    </source>
</evidence>
<dbReference type="STRING" id="867902.Ornrh_0900"/>
<dbReference type="GO" id="GO:0005886">
    <property type="term" value="C:plasma membrane"/>
    <property type="evidence" value="ECO:0007669"/>
    <property type="project" value="TreeGrafter"/>
</dbReference>
<feature type="transmembrane region" description="Helical" evidence="1">
    <location>
        <begin position="99"/>
        <end position="118"/>
    </location>
</feature>
<sequence length="213" mass="24558">MENLISKFIGTVKHWYIPFIIGILFIGVGIYTFYVPVEAYLVLSIIFSVSFFISGIFDAVFAWQNQKTLPNWGWIFVFGIFTWMIGMYLWIYPKISMEVLPYYVGFVLMFRSFQLLGFALDIKAYAPNKWLGLFIWSIVGIFISFLLLANPIIAGLSLVALTGTSFIILGFASCYLAFNLKSLKNNLDKKISPEMREKIQSLENEFQEIVRKK</sequence>
<dbReference type="PANTHER" id="PTHR34989">
    <property type="entry name" value="PROTEIN HDED"/>
    <property type="match status" value="1"/>
</dbReference>
<dbReference type="eggNOG" id="COG3247">
    <property type="taxonomic scope" value="Bacteria"/>
</dbReference>
<feature type="transmembrane region" description="Helical" evidence="1">
    <location>
        <begin position="73"/>
        <end position="93"/>
    </location>
</feature>
<feature type="transmembrane region" description="Helical" evidence="1">
    <location>
        <begin position="40"/>
        <end position="61"/>
    </location>
</feature>
<dbReference type="RefSeq" id="WP_014790696.1">
    <property type="nucleotide sequence ID" value="NC_018016.1"/>
</dbReference>
<accession>I3ZZG1</accession>
<dbReference type="GeneID" id="97257606"/>
<dbReference type="EMBL" id="CP003283">
    <property type="protein sequence ID" value="AFL97095.1"/>
    <property type="molecule type" value="Genomic_DNA"/>
</dbReference>
<evidence type="ECO:0000313" key="3">
    <source>
        <dbReference type="Proteomes" id="UP000006051"/>
    </source>
</evidence>
<evidence type="ECO:0000256" key="1">
    <source>
        <dbReference type="SAM" id="Phobius"/>
    </source>
</evidence>
<dbReference type="InterPro" id="IPR052712">
    <property type="entry name" value="Acid_resist_chaperone_HdeD"/>
</dbReference>
<keyword evidence="1" id="KW-1133">Transmembrane helix</keyword>
<evidence type="ECO:0008006" key="4">
    <source>
        <dbReference type="Google" id="ProtNLM"/>
    </source>
</evidence>